<dbReference type="GO" id="GO:0017171">
    <property type="term" value="F:serine hydrolase activity"/>
    <property type="evidence" value="ECO:0007669"/>
    <property type="project" value="TreeGrafter"/>
</dbReference>
<dbReference type="GO" id="GO:0005615">
    <property type="term" value="C:extracellular space"/>
    <property type="evidence" value="ECO:0007669"/>
    <property type="project" value="TreeGrafter"/>
</dbReference>
<keyword evidence="7" id="KW-1185">Reference proteome</keyword>
<dbReference type="InterPro" id="IPR000734">
    <property type="entry name" value="TAG_lipase"/>
</dbReference>
<accession>A0A9C5ZMU0</accession>
<dbReference type="PRINTS" id="PR00821">
    <property type="entry name" value="TAGLIPASE"/>
</dbReference>
<evidence type="ECO:0000256" key="2">
    <source>
        <dbReference type="ARBA" id="ARBA00010701"/>
    </source>
</evidence>
<sequence>MLLLSLRKFIFYLLFVHCSSFLHDWSVLKKTFRLFQQAKLQTSLERAQPNYDIVFKCRSTNNQQVDDETNFDLQLGDLKGFHRLRSHRSVALFLHGWRDEGSKQWVQEMLTTWIHFQPSHYICIVDWGHLSQNDYKAASGSIFEVGLTVAAIVESMEAINPRFSRKNVTIAGFSLGAHAAGFAGSLLNGELEQIIALDPAAPMFTMPTIVAPKYRLDENDAQFVQVLHTSSGTLGTSLKCGHADFYPNGGTVPQPNCQQSSQIPETRNRNPISCSHSTAAVFFKQSMDPIYPFLGTHCDSYTDFVNGLCAHGHLGRFGVHSKQLNHGNFYFITEPEEPYVKPVSIARRRFVTLLRFNKLIS</sequence>
<feature type="signal peptide" evidence="5">
    <location>
        <begin position="1"/>
        <end position="18"/>
    </location>
</feature>
<dbReference type="KEGG" id="gfs:119644421"/>
<keyword evidence="3" id="KW-0964">Secreted</keyword>
<evidence type="ECO:0000313" key="8">
    <source>
        <dbReference type="RefSeq" id="XP_037899934.1"/>
    </source>
</evidence>
<dbReference type="InterPro" id="IPR013818">
    <property type="entry name" value="Lipase"/>
</dbReference>
<name>A0A9C5ZMU0_9MUSC</name>
<evidence type="ECO:0000256" key="1">
    <source>
        <dbReference type="ARBA" id="ARBA00004613"/>
    </source>
</evidence>
<evidence type="ECO:0000256" key="4">
    <source>
        <dbReference type="RuleBase" id="RU004262"/>
    </source>
</evidence>
<dbReference type="GeneID" id="119644421"/>
<feature type="domain" description="Lipase" evidence="6">
    <location>
        <begin position="84"/>
        <end position="338"/>
    </location>
</feature>
<dbReference type="RefSeq" id="XP_037899934.1">
    <property type="nucleotide sequence ID" value="XM_038044006.1"/>
</dbReference>
<dbReference type="Gene3D" id="3.40.50.1820">
    <property type="entry name" value="alpha/beta hydrolase"/>
    <property type="match status" value="1"/>
</dbReference>
<gene>
    <name evidence="8" type="primary">LOC119644421</name>
</gene>
<dbReference type="PANTHER" id="PTHR11610">
    <property type="entry name" value="LIPASE"/>
    <property type="match status" value="1"/>
</dbReference>
<evidence type="ECO:0000313" key="7">
    <source>
        <dbReference type="Proteomes" id="UP000092443"/>
    </source>
</evidence>
<evidence type="ECO:0000259" key="6">
    <source>
        <dbReference type="Pfam" id="PF00151"/>
    </source>
</evidence>
<dbReference type="Pfam" id="PF00151">
    <property type="entry name" value="Lipase"/>
    <property type="match status" value="1"/>
</dbReference>
<proteinExistence type="inferred from homology"/>
<dbReference type="Proteomes" id="UP000092443">
    <property type="component" value="Unplaced"/>
</dbReference>
<keyword evidence="5" id="KW-0732">Signal</keyword>
<dbReference type="PANTHER" id="PTHR11610:SF173">
    <property type="entry name" value="LIPASE DOMAIN-CONTAINING PROTEIN-RELATED"/>
    <property type="match status" value="1"/>
</dbReference>
<dbReference type="AlphaFoldDB" id="A0A9C5ZMU0"/>
<dbReference type="GO" id="GO:0016042">
    <property type="term" value="P:lipid catabolic process"/>
    <property type="evidence" value="ECO:0007669"/>
    <property type="project" value="TreeGrafter"/>
</dbReference>
<comment type="subcellular location">
    <subcellularLocation>
        <location evidence="1">Secreted</location>
    </subcellularLocation>
</comment>
<protein>
    <submittedName>
        <fullName evidence="8">Pancreatic triacylglycerol lipase</fullName>
    </submittedName>
</protein>
<dbReference type="InterPro" id="IPR029058">
    <property type="entry name" value="AB_hydrolase_fold"/>
</dbReference>
<dbReference type="GO" id="GO:0016298">
    <property type="term" value="F:lipase activity"/>
    <property type="evidence" value="ECO:0007669"/>
    <property type="project" value="InterPro"/>
</dbReference>
<organism evidence="7 8">
    <name type="scientific">Glossina fuscipes</name>
    <dbReference type="NCBI Taxonomy" id="7396"/>
    <lineage>
        <taxon>Eukaryota</taxon>
        <taxon>Metazoa</taxon>
        <taxon>Ecdysozoa</taxon>
        <taxon>Arthropoda</taxon>
        <taxon>Hexapoda</taxon>
        <taxon>Insecta</taxon>
        <taxon>Pterygota</taxon>
        <taxon>Neoptera</taxon>
        <taxon>Endopterygota</taxon>
        <taxon>Diptera</taxon>
        <taxon>Brachycera</taxon>
        <taxon>Muscomorpha</taxon>
        <taxon>Hippoboscoidea</taxon>
        <taxon>Glossinidae</taxon>
        <taxon>Glossina</taxon>
    </lineage>
</organism>
<evidence type="ECO:0000256" key="5">
    <source>
        <dbReference type="SAM" id="SignalP"/>
    </source>
</evidence>
<comment type="similarity">
    <text evidence="2 4">Belongs to the AB hydrolase superfamily. Lipase family.</text>
</comment>
<reference evidence="8" key="1">
    <citation type="submission" date="2025-08" db="UniProtKB">
        <authorList>
            <consortium name="RefSeq"/>
        </authorList>
    </citation>
    <scope>IDENTIFICATION</scope>
    <source>
        <tissue evidence="8">Whole body pupa</tissue>
    </source>
</reference>
<feature type="chain" id="PRO_5039482972" evidence="5">
    <location>
        <begin position="19"/>
        <end position="361"/>
    </location>
</feature>
<dbReference type="SUPFAM" id="SSF53474">
    <property type="entry name" value="alpha/beta-Hydrolases"/>
    <property type="match status" value="1"/>
</dbReference>
<evidence type="ECO:0000256" key="3">
    <source>
        <dbReference type="ARBA" id="ARBA00022525"/>
    </source>
</evidence>